<evidence type="ECO:0000313" key="2">
    <source>
        <dbReference type="EMBL" id="CAJ0965781.1"/>
    </source>
</evidence>
<comment type="caution">
    <text evidence="2">The sequence shown here is derived from an EMBL/GenBank/DDBJ whole genome shotgun (WGS) entry which is preliminary data.</text>
</comment>
<reference evidence="2" key="1">
    <citation type="submission" date="2023-07" db="EMBL/GenBank/DDBJ databases">
        <authorList>
            <person name="Stuckert A."/>
        </authorList>
    </citation>
    <scope>NUCLEOTIDE SEQUENCE</scope>
</reference>
<dbReference type="EMBL" id="CAUEEQ010069610">
    <property type="protein sequence ID" value="CAJ0965781.1"/>
    <property type="molecule type" value="Genomic_DNA"/>
</dbReference>
<feature type="domain" description="PI3K/PI4K catalytic" evidence="1">
    <location>
        <begin position="1"/>
        <end position="169"/>
    </location>
</feature>
<protein>
    <recommendedName>
        <fullName evidence="1">PI3K/PI4K catalytic domain-containing protein</fullName>
    </recommendedName>
</protein>
<dbReference type="PANTHER" id="PTHR11139:SF71">
    <property type="entry name" value="SERINE_THREONINE-PROTEIN KINASE SMG1"/>
    <property type="match status" value="1"/>
</dbReference>
<proteinExistence type="predicted"/>
<dbReference type="Proteomes" id="UP001176940">
    <property type="component" value="Unassembled WGS sequence"/>
</dbReference>
<dbReference type="SUPFAM" id="SSF56112">
    <property type="entry name" value="Protein kinase-like (PK-like)"/>
    <property type="match status" value="1"/>
</dbReference>
<sequence length="175" mass="19271">MTCWWALRGLELGTPDLDSPIAYGLKSYARSTAVMSMVLETGIWTNVLIDMTSGEVVHIDYNVCFEKGKSLRVPEKVPFRMTQNIQSALGVTGVEGVFRLSCEQVLHIMRRGRETLLTLLEAFVYDPLVDWTAGGEAGFAGAVYGGGEMGLKTKDEMLSVLPKLDSSLEEYLKLA</sequence>
<gene>
    <name evidence="2" type="ORF">RIMI_LOCUS20622775</name>
</gene>
<accession>A0ABN9MG63</accession>
<dbReference type="PROSITE" id="PS50290">
    <property type="entry name" value="PI3_4_KINASE_3"/>
    <property type="match status" value="1"/>
</dbReference>
<dbReference type="PANTHER" id="PTHR11139">
    <property type="entry name" value="ATAXIA TELANGIECTASIA MUTATED ATM -RELATED"/>
    <property type="match status" value="1"/>
</dbReference>
<name>A0ABN9MG63_9NEOB</name>
<dbReference type="Gene3D" id="1.10.1070.11">
    <property type="entry name" value="Phosphatidylinositol 3-/4-kinase, catalytic domain"/>
    <property type="match status" value="1"/>
</dbReference>
<keyword evidence="3" id="KW-1185">Reference proteome</keyword>
<evidence type="ECO:0000313" key="3">
    <source>
        <dbReference type="Proteomes" id="UP001176940"/>
    </source>
</evidence>
<dbReference type="InterPro" id="IPR036940">
    <property type="entry name" value="PI3/4_kinase_cat_sf"/>
</dbReference>
<dbReference type="InterPro" id="IPR050517">
    <property type="entry name" value="DDR_Repair_Kinase"/>
</dbReference>
<dbReference type="SMART" id="SM00146">
    <property type="entry name" value="PI3Kc"/>
    <property type="match status" value="1"/>
</dbReference>
<organism evidence="2 3">
    <name type="scientific">Ranitomeya imitator</name>
    <name type="common">mimic poison frog</name>
    <dbReference type="NCBI Taxonomy" id="111125"/>
    <lineage>
        <taxon>Eukaryota</taxon>
        <taxon>Metazoa</taxon>
        <taxon>Chordata</taxon>
        <taxon>Craniata</taxon>
        <taxon>Vertebrata</taxon>
        <taxon>Euteleostomi</taxon>
        <taxon>Amphibia</taxon>
        <taxon>Batrachia</taxon>
        <taxon>Anura</taxon>
        <taxon>Neobatrachia</taxon>
        <taxon>Hyloidea</taxon>
        <taxon>Dendrobatidae</taxon>
        <taxon>Dendrobatinae</taxon>
        <taxon>Ranitomeya</taxon>
    </lineage>
</organism>
<evidence type="ECO:0000259" key="1">
    <source>
        <dbReference type="PROSITE" id="PS50290"/>
    </source>
</evidence>
<dbReference type="InterPro" id="IPR011009">
    <property type="entry name" value="Kinase-like_dom_sf"/>
</dbReference>
<dbReference type="Pfam" id="PF00454">
    <property type="entry name" value="PI3_PI4_kinase"/>
    <property type="match status" value="1"/>
</dbReference>
<dbReference type="InterPro" id="IPR000403">
    <property type="entry name" value="PI3/4_kinase_cat_dom"/>
</dbReference>